<dbReference type="AlphaFoldDB" id="A0AAP5MCZ0"/>
<protein>
    <recommendedName>
        <fullName evidence="2">DUF6908 domain-containing protein</fullName>
    </recommendedName>
</protein>
<gene>
    <name evidence="3" type="ORF">G7B40_030850</name>
</gene>
<dbReference type="EMBL" id="JAALHA020000021">
    <property type="protein sequence ID" value="MDR9898923.1"/>
    <property type="molecule type" value="Genomic_DNA"/>
</dbReference>
<evidence type="ECO:0000259" key="2">
    <source>
        <dbReference type="Pfam" id="PF21849"/>
    </source>
</evidence>
<name>A0AAP5MCZ0_9CYAN</name>
<dbReference type="Proteomes" id="UP000667802">
    <property type="component" value="Unassembled WGS sequence"/>
</dbReference>
<feature type="region of interest" description="Disordered" evidence="1">
    <location>
        <begin position="120"/>
        <end position="156"/>
    </location>
</feature>
<sequence>MQFATTIEDAWRFLTEFGGQLKTGDQKLSIKQSNRGDWFLMETPKPKDEGGKYFLDERILEIIEDDFYSVSDRMACQLNKDKLEPLLEYLIGERGYSLAAPEMTGAARAMLGVELPSFNDASPIPEQSSSGELNAGDASGDILSEEKYNQPPVNDNFSSADPVIKAVVSPQQRGTPEKNVAKLLERGGLFQTVMESEDFHLKIENEPFIPLVIERHGNQLYLTHYLNDYGDVYLDSEMVFMIIKDGSLRLKETATSALGREWRGCDRSYATMFSRNLLDQGFTEAIQERLAVNDTTRDQEMEDKLVPETGTPLELVPETTANRVDVGESVAAFLDDSKVLNEIISSDSLSWRVKGSFPDQSICLERAADLFILTANSGFSAKRITFKITDDNIFQYQNTQTTADDELSSEYFDEHEADKFIACLREEDYTTKIAVQINNLVSLSKEGVAEPPNNIVPEAPISTNLASAPIFIPVEAIKATQRQPELESTLTKQTSRRSPERIFVSPQGDQLSLFDIAAGIAEDIVANQRSPDSNPDIEQESYFTLQQIPSSLLPSVNESELNGVVRSPDDTGNINTAKLITLRFEDLADWAMAARDLSLSGAKQKYIQSLVSGMRKGQAISIPEETFDEMRQDVEKYQPYLERGIQVLEAANNILELTGETNSQNEKIFKGRTYEIIEFRDNLSIKKFSNGKCDTIFQSNRDIPSRTTVEPEDVAMFLKFIQRLHQANASTR</sequence>
<comment type="caution">
    <text evidence="3">The sequence shown here is derived from an EMBL/GenBank/DDBJ whole genome shotgun (WGS) entry which is preliminary data.</text>
</comment>
<dbReference type="RefSeq" id="WP_208354701.1">
    <property type="nucleotide sequence ID" value="NZ_JAALHA020000021.1"/>
</dbReference>
<evidence type="ECO:0000313" key="4">
    <source>
        <dbReference type="Proteomes" id="UP000667802"/>
    </source>
</evidence>
<accession>A0AAP5MCZ0</accession>
<evidence type="ECO:0000313" key="3">
    <source>
        <dbReference type="EMBL" id="MDR9898923.1"/>
    </source>
</evidence>
<reference evidence="4" key="1">
    <citation type="journal article" date="2021" name="Science">
        <title>Hunting the eagle killer: A cyanobacterial neurotoxin causes vacuolar myelinopathy.</title>
        <authorList>
            <person name="Breinlinger S."/>
            <person name="Phillips T.J."/>
            <person name="Haram B.N."/>
            <person name="Mares J."/>
            <person name="Martinez Yerena J.A."/>
            <person name="Hrouzek P."/>
            <person name="Sobotka R."/>
            <person name="Henderson W.M."/>
            <person name="Schmieder P."/>
            <person name="Williams S.M."/>
            <person name="Lauderdale J.D."/>
            <person name="Wilde H.D."/>
            <person name="Gerrin W."/>
            <person name="Kust A."/>
            <person name="Washington J.W."/>
            <person name="Wagner C."/>
            <person name="Geier B."/>
            <person name="Liebeke M."/>
            <person name="Enke H."/>
            <person name="Niedermeyer T.H.J."/>
            <person name="Wilde S.B."/>
        </authorList>
    </citation>
    <scope>NUCLEOTIDE SEQUENCE [LARGE SCALE GENOMIC DNA]</scope>
    <source>
        <strain evidence="4">Thurmond2011</strain>
    </source>
</reference>
<keyword evidence="4" id="KW-1185">Reference proteome</keyword>
<evidence type="ECO:0000256" key="1">
    <source>
        <dbReference type="SAM" id="MobiDB-lite"/>
    </source>
</evidence>
<proteinExistence type="predicted"/>
<feature type="domain" description="DUF6908" evidence="2">
    <location>
        <begin position="178"/>
        <end position="247"/>
    </location>
</feature>
<organism evidence="3 4">
    <name type="scientific">Aetokthonos hydrillicola Thurmond2011</name>
    <dbReference type="NCBI Taxonomy" id="2712845"/>
    <lineage>
        <taxon>Bacteria</taxon>
        <taxon>Bacillati</taxon>
        <taxon>Cyanobacteriota</taxon>
        <taxon>Cyanophyceae</taxon>
        <taxon>Nostocales</taxon>
        <taxon>Hapalosiphonaceae</taxon>
        <taxon>Aetokthonos</taxon>
    </lineage>
</organism>
<dbReference type="Pfam" id="PF21849">
    <property type="entry name" value="DUF6908"/>
    <property type="match status" value="1"/>
</dbReference>
<dbReference type="InterPro" id="IPR054203">
    <property type="entry name" value="DUF6908"/>
</dbReference>